<proteinExistence type="predicted"/>
<dbReference type="Proteomes" id="UP000503129">
    <property type="component" value="Chromosome"/>
</dbReference>
<protein>
    <submittedName>
        <fullName evidence="1">Uncharacterized protein</fullName>
    </submittedName>
</protein>
<sequence>MITKYAFLATALVVIGGLGFEPSIVAAQTVKKPLTRVITPQTTVTTFQTPNYSIRVFRQGSQTRMNVFDKKTNKLQLNAAPVQVQNSDQQTSYTSSEGERLFRISVDGSGNKSVEINAPGQVVQETTN</sequence>
<evidence type="ECO:0000313" key="1">
    <source>
        <dbReference type="EMBL" id="QDL10398.1"/>
    </source>
</evidence>
<organism evidence="1 2">
    <name type="scientific">Brasilonema sennae CENA114</name>
    <dbReference type="NCBI Taxonomy" id="415709"/>
    <lineage>
        <taxon>Bacteria</taxon>
        <taxon>Bacillati</taxon>
        <taxon>Cyanobacteriota</taxon>
        <taxon>Cyanophyceae</taxon>
        <taxon>Nostocales</taxon>
        <taxon>Scytonemataceae</taxon>
        <taxon>Brasilonema</taxon>
        <taxon>Bromeliae group (in: Brasilonema)</taxon>
    </lineage>
</organism>
<dbReference type="AlphaFoldDB" id="A0A856MIA0"/>
<name>A0A856MIA0_9CYAN</name>
<dbReference type="EMBL" id="CP030118">
    <property type="protein sequence ID" value="QDL10398.1"/>
    <property type="molecule type" value="Genomic_DNA"/>
</dbReference>
<keyword evidence="2" id="KW-1185">Reference proteome</keyword>
<evidence type="ECO:0000313" key="2">
    <source>
        <dbReference type="Proteomes" id="UP000503129"/>
    </source>
</evidence>
<accession>A0A856MIA0</accession>
<reference evidence="1 2" key="1">
    <citation type="submission" date="2018-06" db="EMBL/GenBank/DDBJ databases">
        <title>Comparative genomics of Brasilonema spp. strains.</title>
        <authorList>
            <person name="Alvarenga D.O."/>
            <person name="Fiore M.F."/>
            <person name="Varani A.M."/>
        </authorList>
    </citation>
    <scope>NUCLEOTIDE SEQUENCE [LARGE SCALE GENOMIC DNA]</scope>
    <source>
        <strain evidence="1 2">CENA114</strain>
    </source>
</reference>
<dbReference type="KEGG" id="bsen:DP114_23100"/>
<dbReference type="RefSeq" id="WP_171977208.1">
    <property type="nucleotide sequence ID" value="NZ_CAWOXK010000001.1"/>
</dbReference>
<gene>
    <name evidence="1" type="ORF">DP114_23100</name>
</gene>